<dbReference type="Ensembl" id="ENSCPGT00000019918.1">
    <property type="protein sequence ID" value="ENSCPGP00000018209.1"/>
    <property type="gene ID" value="ENSCPGG00000012736.1"/>
</dbReference>
<dbReference type="AlphaFoldDB" id="A0A8C3KAN5"/>
<evidence type="ECO:0000313" key="2">
    <source>
        <dbReference type="Proteomes" id="UP000694419"/>
    </source>
</evidence>
<sequence>LEVRLALSGTCTMLVFSLNTRACSVVKATLQQSPGKQREKTLMSWPDLWDYSCPGECPFWGHVCWGGKLSASS</sequence>
<keyword evidence="2" id="KW-1185">Reference proteome</keyword>
<dbReference type="Proteomes" id="UP000694419">
    <property type="component" value="Unplaced"/>
</dbReference>
<name>A0A8C3KAN5_9CHAR</name>
<protein>
    <submittedName>
        <fullName evidence="1">Uncharacterized protein</fullName>
    </submittedName>
</protein>
<evidence type="ECO:0000313" key="1">
    <source>
        <dbReference type="Ensembl" id="ENSCPGP00000018209.1"/>
    </source>
</evidence>
<proteinExistence type="predicted"/>
<reference evidence="1" key="1">
    <citation type="submission" date="2025-08" db="UniProtKB">
        <authorList>
            <consortium name="Ensembl"/>
        </authorList>
    </citation>
    <scope>IDENTIFICATION</scope>
</reference>
<reference evidence="1" key="2">
    <citation type="submission" date="2025-09" db="UniProtKB">
        <authorList>
            <consortium name="Ensembl"/>
        </authorList>
    </citation>
    <scope>IDENTIFICATION</scope>
</reference>
<organism evidence="1 2">
    <name type="scientific">Calidris pygmaea</name>
    <name type="common">Spoon-billed sandpiper</name>
    <dbReference type="NCBI Taxonomy" id="425635"/>
    <lineage>
        <taxon>Eukaryota</taxon>
        <taxon>Metazoa</taxon>
        <taxon>Chordata</taxon>
        <taxon>Craniata</taxon>
        <taxon>Vertebrata</taxon>
        <taxon>Euteleostomi</taxon>
        <taxon>Archelosauria</taxon>
        <taxon>Archosauria</taxon>
        <taxon>Dinosauria</taxon>
        <taxon>Saurischia</taxon>
        <taxon>Theropoda</taxon>
        <taxon>Coelurosauria</taxon>
        <taxon>Aves</taxon>
        <taxon>Neognathae</taxon>
        <taxon>Neoaves</taxon>
        <taxon>Charadriiformes</taxon>
        <taxon>Scolopacidae</taxon>
        <taxon>Calidris</taxon>
    </lineage>
</organism>
<accession>A0A8C3KAN5</accession>